<keyword evidence="8" id="KW-0508">mRNA splicing</keyword>
<evidence type="ECO:0000259" key="11">
    <source>
        <dbReference type="Pfam" id="PF04696"/>
    </source>
</evidence>
<evidence type="ECO:0000256" key="1">
    <source>
        <dbReference type="ARBA" id="ARBA00004123"/>
    </source>
</evidence>
<dbReference type="GO" id="GO:0008380">
    <property type="term" value="P:RNA splicing"/>
    <property type="evidence" value="ECO:0007669"/>
    <property type="project" value="UniProtKB-KW"/>
</dbReference>
<dbReference type="EMBL" id="QOKY01000198">
    <property type="protein sequence ID" value="RMZ53416.1"/>
    <property type="molecule type" value="Genomic_DNA"/>
</dbReference>
<dbReference type="GO" id="GO:0006397">
    <property type="term" value="P:mRNA processing"/>
    <property type="evidence" value="ECO:0007669"/>
    <property type="project" value="UniProtKB-KW"/>
</dbReference>
<feature type="compositionally biased region" description="Basic residues" evidence="10">
    <location>
        <begin position="586"/>
        <end position="598"/>
    </location>
</feature>
<protein>
    <recommendedName>
        <fullName evidence="11">Pinin/SDK/MemA protein domain-containing protein</fullName>
    </recommendedName>
</protein>
<evidence type="ECO:0000256" key="2">
    <source>
        <dbReference type="ARBA" id="ARBA00010077"/>
    </source>
</evidence>
<dbReference type="Proteomes" id="UP000279271">
    <property type="component" value="Unassembled WGS sequence"/>
</dbReference>
<accession>A0A3M7KWB5</accession>
<gene>
    <name evidence="12" type="ORF">APUTEX25_004904</name>
</gene>
<comment type="similarity">
    <text evidence="2">Belongs to the RRS1 family.</text>
</comment>
<dbReference type="Pfam" id="PF04939">
    <property type="entry name" value="RRS1"/>
    <property type="match status" value="1"/>
</dbReference>
<dbReference type="GO" id="GO:0042254">
    <property type="term" value="P:ribosome biogenesis"/>
    <property type="evidence" value="ECO:0007669"/>
    <property type="project" value="UniProtKB-KW"/>
</dbReference>
<dbReference type="InterPro" id="IPR006786">
    <property type="entry name" value="Pinin_SDK_MemA"/>
</dbReference>
<comment type="similarity">
    <text evidence="3">Belongs to the pinin family.</text>
</comment>
<keyword evidence="4" id="KW-0690">Ribosome biogenesis</keyword>
<evidence type="ECO:0000256" key="5">
    <source>
        <dbReference type="ARBA" id="ARBA00022664"/>
    </source>
</evidence>
<keyword evidence="5" id="KW-0507">mRNA processing</keyword>
<feature type="region of interest" description="Disordered" evidence="10">
    <location>
        <begin position="409"/>
        <end position="444"/>
    </location>
</feature>
<dbReference type="AlphaFoldDB" id="A0A3M7KWB5"/>
<name>A0A3M7KWB5_AUXPR</name>
<dbReference type="Pfam" id="PF04696">
    <property type="entry name" value="Pinin_SDK_memA"/>
    <property type="match status" value="1"/>
</dbReference>
<dbReference type="PANTHER" id="PTHR12707:SF0">
    <property type="entry name" value="PININ"/>
    <property type="match status" value="1"/>
</dbReference>
<dbReference type="InterPro" id="IPR007023">
    <property type="entry name" value="Ribosom_reg"/>
</dbReference>
<evidence type="ECO:0000313" key="13">
    <source>
        <dbReference type="Proteomes" id="UP000279271"/>
    </source>
</evidence>
<proteinExistence type="inferred from homology"/>
<comment type="caution">
    <text evidence="12">The sequence shown here is derived from an EMBL/GenBank/DDBJ whole genome shotgun (WGS) entry which is preliminary data.</text>
</comment>
<sequence>MMRAVASNASLRGLPLKKEPTLRRIFGSLLGTLAQFKAAEEGSANLEVSKRRAALLQKAEQRSSNASRLARETLLRQQKDARAEAVAERARVAIEANLKRVELLTAQRLARHACWDAQYLLTPASAGPRLYWRPAKDSVATAGLWAAHKLERAEWKAAQLARLAEEQEAVRCWDQGDPPPPPEQSSPAQDMAVEEGEPRSAPLEPSVPISEEHPNLSAEAPADGPEQSLIGVKEVFASAQQCRGAQSRAFFAVLCEVRERQHIFRAACTLYIISMAEGPVKVTPAELGLGPSEEIDARLEFDLGNLCAYDPSPVDAEAYARDASGACASTASRIMQALVGRLFALPSEPADVGRIAELPAPTTALPREKPIPRPRPPTKWELFAKKKGITKHKRSKLVLDETSDTFKRRHGYSKANDPAAVPIIDAKDGEDVGDDPFSKQKRDKKARVAKQEKAQLANLKAAAKSGGKGALPPTLRLAAALPEHGRGRPVRHKDYKQELKAATRQAAISTASLGRHDRVVAGENVADRKLPGKRKKLPPVANKDGGERTSQSKLVDHILRKNADDIVDVGRAIGKFESAAREDRHRMKMKGANKKGRISKGAGAPTGKTKAGGVAKKGGREGSAKSRGKKA</sequence>
<feature type="compositionally biased region" description="Basic and acidic residues" evidence="10">
    <location>
        <begin position="425"/>
        <end position="440"/>
    </location>
</feature>
<feature type="region of interest" description="Disordered" evidence="10">
    <location>
        <begin position="580"/>
        <end position="631"/>
    </location>
</feature>
<feature type="domain" description="Pinin/SDK/MemA protein" evidence="11">
    <location>
        <begin position="23"/>
        <end position="138"/>
    </location>
</feature>
<feature type="region of interest" description="Disordered" evidence="10">
    <location>
        <begin position="525"/>
        <end position="551"/>
    </location>
</feature>
<dbReference type="GO" id="GO:0071013">
    <property type="term" value="C:catalytic step 2 spliceosome"/>
    <property type="evidence" value="ECO:0007669"/>
    <property type="project" value="TreeGrafter"/>
</dbReference>
<evidence type="ECO:0000256" key="8">
    <source>
        <dbReference type="ARBA" id="ARBA00023187"/>
    </source>
</evidence>
<feature type="compositionally biased region" description="Low complexity" evidence="10">
    <location>
        <begin position="600"/>
        <end position="614"/>
    </location>
</feature>
<evidence type="ECO:0000256" key="9">
    <source>
        <dbReference type="ARBA" id="ARBA00023242"/>
    </source>
</evidence>
<evidence type="ECO:0000313" key="12">
    <source>
        <dbReference type="EMBL" id="RMZ53416.1"/>
    </source>
</evidence>
<keyword evidence="9" id="KW-0539">Nucleus</keyword>
<evidence type="ECO:0000256" key="7">
    <source>
        <dbReference type="ARBA" id="ARBA00023163"/>
    </source>
</evidence>
<evidence type="ECO:0000256" key="3">
    <source>
        <dbReference type="ARBA" id="ARBA00010386"/>
    </source>
</evidence>
<feature type="region of interest" description="Disordered" evidence="10">
    <location>
        <begin position="172"/>
        <end position="224"/>
    </location>
</feature>
<reference evidence="13" key="1">
    <citation type="journal article" date="2018" name="Algal Res.">
        <title>Characterization of plant carbon substrate utilization by Auxenochlorella protothecoides.</title>
        <authorList>
            <person name="Vogler B.W."/>
            <person name="Starkenburg S.R."/>
            <person name="Sudasinghe N."/>
            <person name="Schambach J.Y."/>
            <person name="Rollin J.A."/>
            <person name="Pattathil S."/>
            <person name="Barry A.N."/>
        </authorList>
    </citation>
    <scope>NUCLEOTIDE SEQUENCE [LARGE SCALE GENOMIC DNA]</scope>
    <source>
        <strain evidence="13">UTEX 25</strain>
    </source>
</reference>
<keyword evidence="7" id="KW-0804">Transcription</keyword>
<comment type="subcellular location">
    <subcellularLocation>
        <location evidence="1">Nucleus</location>
    </subcellularLocation>
</comment>
<dbReference type="InterPro" id="IPR039853">
    <property type="entry name" value="Pinin"/>
</dbReference>
<dbReference type="PANTHER" id="PTHR12707">
    <property type="entry name" value="PINN"/>
    <property type="match status" value="1"/>
</dbReference>
<keyword evidence="6" id="KW-0805">Transcription regulation</keyword>
<organism evidence="12 13">
    <name type="scientific">Auxenochlorella protothecoides</name>
    <name type="common">Green microalga</name>
    <name type="synonym">Chlorella protothecoides</name>
    <dbReference type="NCBI Taxonomy" id="3075"/>
    <lineage>
        <taxon>Eukaryota</taxon>
        <taxon>Viridiplantae</taxon>
        <taxon>Chlorophyta</taxon>
        <taxon>core chlorophytes</taxon>
        <taxon>Trebouxiophyceae</taxon>
        <taxon>Chlorellales</taxon>
        <taxon>Chlorellaceae</taxon>
        <taxon>Auxenochlorella</taxon>
    </lineage>
</organism>
<evidence type="ECO:0000256" key="6">
    <source>
        <dbReference type="ARBA" id="ARBA00023015"/>
    </source>
</evidence>
<evidence type="ECO:0000256" key="4">
    <source>
        <dbReference type="ARBA" id="ARBA00022517"/>
    </source>
</evidence>
<evidence type="ECO:0000256" key="10">
    <source>
        <dbReference type="SAM" id="MobiDB-lite"/>
    </source>
</evidence>